<reference evidence="3" key="1">
    <citation type="submission" date="2019-06" db="EMBL/GenBank/DDBJ databases">
        <title>Gordonia isolated from sludge of a wastewater treatment plant.</title>
        <authorList>
            <person name="Tamura T."/>
            <person name="Aoyama K."/>
            <person name="Kang Y."/>
            <person name="Saito S."/>
            <person name="Akiyama N."/>
            <person name="Yazawa K."/>
            <person name="Gonoi T."/>
            <person name="Mikami Y."/>
        </authorList>
    </citation>
    <scope>NUCLEOTIDE SEQUENCE [LARGE SCALE GENOMIC DNA]</scope>
    <source>
        <strain evidence="3">NBRC 107696</strain>
    </source>
</reference>
<gene>
    <name evidence="2" type="ORF">nbrc107696_42700</name>
</gene>
<comment type="caution">
    <text evidence="2">The sequence shown here is derived from an EMBL/GenBank/DDBJ whole genome shotgun (WGS) entry which is preliminary data.</text>
</comment>
<feature type="transmembrane region" description="Helical" evidence="1">
    <location>
        <begin position="26"/>
        <end position="46"/>
    </location>
</feature>
<keyword evidence="1" id="KW-0472">Membrane</keyword>
<sequence>MTDTQLPTSKPHILTRWHLMRGPRHLHIVVVVLLVAATLLGGVLTGQRFPTAEPSSLAYEPCSVADQGPVNYGSTGSTDGTADFARLASQFSGKVAVLGSTALTTWFAVDSPAEVVQSIYLAVPFGAVPPRAGVIGDLIATKPMSQDDGYSIWAVVRTIENDESRYATMDEVLAHPEWLTPTDYEFKAFTAFQCPVID</sequence>
<evidence type="ECO:0000313" key="3">
    <source>
        <dbReference type="Proteomes" id="UP000444960"/>
    </source>
</evidence>
<dbReference type="RefSeq" id="WP_161897278.1">
    <property type="nucleotide sequence ID" value="NZ_BJOV01000005.1"/>
</dbReference>
<evidence type="ECO:0000256" key="1">
    <source>
        <dbReference type="SAM" id="Phobius"/>
    </source>
</evidence>
<dbReference type="Proteomes" id="UP000444960">
    <property type="component" value="Unassembled WGS sequence"/>
</dbReference>
<keyword evidence="3" id="KW-1185">Reference proteome</keyword>
<dbReference type="AlphaFoldDB" id="A0A7I9VES6"/>
<keyword evidence="1" id="KW-1133">Transmembrane helix</keyword>
<keyword evidence="1" id="KW-0812">Transmembrane</keyword>
<dbReference type="EMBL" id="BJOV01000005">
    <property type="protein sequence ID" value="GEE03824.1"/>
    <property type="molecule type" value="Genomic_DNA"/>
</dbReference>
<evidence type="ECO:0000313" key="2">
    <source>
        <dbReference type="EMBL" id="GEE03824.1"/>
    </source>
</evidence>
<accession>A0A7I9VES6</accession>
<proteinExistence type="predicted"/>
<organism evidence="2 3">
    <name type="scientific">Gordonia spumicola</name>
    <dbReference type="NCBI Taxonomy" id="589161"/>
    <lineage>
        <taxon>Bacteria</taxon>
        <taxon>Bacillati</taxon>
        <taxon>Actinomycetota</taxon>
        <taxon>Actinomycetes</taxon>
        <taxon>Mycobacteriales</taxon>
        <taxon>Gordoniaceae</taxon>
        <taxon>Gordonia</taxon>
    </lineage>
</organism>
<protein>
    <submittedName>
        <fullName evidence="2">Uncharacterized protein</fullName>
    </submittedName>
</protein>
<name>A0A7I9VES6_9ACTN</name>